<evidence type="ECO:0000256" key="2">
    <source>
        <dbReference type="ARBA" id="ARBA00022553"/>
    </source>
</evidence>
<organism evidence="4 5">
    <name type="scientific">Streptomyces crystallinus</name>
    <dbReference type="NCBI Taxonomy" id="68191"/>
    <lineage>
        <taxon>Bacteria</taxon>
        <taxon>Bacillati</taxon>
        <taxon>Actinomycetota</taxon>
        <taxon>Actinomycetes</taxon>
        <taxon>Kitasatosporales</taxon>
        <taxon>Streptomycetaceae</taxon>
        <taxon>Streptomyces</taxon>
    </lineage>
</organism>
<dbReference type="SMART" id="SM00823">
    <property type="entry name" value="PKS_PP"/>
    <property type="match status" value="1"/>
</dbReference>
<proteinExistence type="predicted"/>
<reference evidence="5" key="1">
    <citation type="journal article" date="2019" name="Int. J. Syst. Evol. Microbiol.">
        <title>The Global Catalogue of Microorganisms (GCM) 10K type strain sequencing project: providing services to taxonomists for standard genome sequencing and annotation.</title>
        <authorList>
            <consortium name="The Broad Institute Genomics Platform"/>
            <consortium name="The Broad Institute Genome Sequencing Center for Infectious Disease"/>
            <person name="Wu L."/>
            <person name="Ma J."/>
        </authorList>
    </citation>
    <scope>NUCLEOTIDE SEQUENCE [LARGE SCALE GENOMIC DNA]</scope>
    <source>
        <strain evidence="5">JCM 5067</strain>
    </source>
</reference>
<evidence type="ECO:0000313" key="5">
    <source>
        <dbReference type="Proteomes" id="UP001500668"/>
    </source>
</evidence>
<dbReference type="Gene3D" id="1.10.1200.10">
    <property type="entry name" value="ACP-like"/>
    <property type="match status" value="1"/>
</dbReference>
<dbReference type="Proteomes" id="UP001500668">
    <property type="component" value="Unassembled WGS sequence"/>
</dbReference>
<keyword evidence="1" id="KW-0596">Phosphopantetheine</keyword>
<evidence type="ECO:0000259" key="3">
    <source>
        <dbReference type="PROSITE" id="PS50075"/>
    </source>
</evidence>
<dbReference type="RefSeq" id="WP_344072966.1">
    <property type="nucleotide sequence ID" value="NZ_BAAACA010000014.1"/>
</dbReference>
<evidence type="ECO:0000313" key="4">
    <source>
        <dbReference type="EMBL" id="GAA0592659.1"/>
    </source>
</evidence>
<dbReference type="Pfam" id="PF00550">
    <property type="entry name" value="PP-binding"/>
    <property type="match status" value="1"/>
</dbReference>
<keyword evidence="5" id="KW-1185">Reference proteome</keyword>
<feature type="domain" description="Carrier" evidence="3">
    <location>
        <begin position="2"/>
        <end position="77"/>
    </location>
</feature>
<dbReference type="InterPro" id="IPR009081">
    <property type="entry name" value="PP-bd_ACP"/>
</dbReference>
<dbReference type="InterPro" id="IPR020806">
    <property type="entry name" value="PKS_PP-bd"/>
</dbReference>
<comment type="caution">
    <text evidence="4">The sequence shown here is derived from an EMBL/GenBank/DDBJ whole genome shotgun (WGS) entry which is preliminary data.</text>
</comment>
<accession>A0ABP3QSI6</accession>
<sequence>MATTLELITDALAETFAIDRADVTADRTFDELGMDSLALVEMGLMLQETTGITLNDTQMPQTVGELAAMLDAQQADKNLTPTKAAT</sequence>
<dbReference type="InterPro" id="IPR036736">
    <property type="entry name" value="ACP-like_sf"/>
</dbReference>
<dbReference type="PROSITE" id="PS50075">
    <property type="entry name" value="CARRIER"/>
    <property type="match status" value="1"/>
</dbReference>
<gene>
    <name evidence="4" type="ORF">GCM10010394_22390</name>
</gene>
<dbReference type="EMBL" id="BAAACA010000014">
    <property type="protein sequence ID" value="GAA0592659.1"/>
    <property type="molecule type" value="Genomic_DNA"/>
</dbReference>
<evidence type="ECO:0000256" key="1">
    <source>
        <dbReference type="ARBA" id="ARBA00022450"/>
    </source>
</evidence>
<protein>
    <submittedName>
        <fullName evidence="4">Phosphopantetheine-binding protein</fullName>
    </submittedName>
</protein>
<keyword evidence="2" id="KW-0597">Phosphoprotein</keyword>
<name>A0ABP3QSI6_9ACTN</name>
<dbReference type="SUPFAM" id="SSF47336">
    <property type="entry name" value="ACP-like"/>
    <property type="match status" value="1"/>
</dbReference>